<evidence type="ECO:0000313" key="3">
    <source>
        <dbReference type="Proteomes" id="UP000015104"/>
    </source>
</evidence>
<keyword evidence="3" id="KW-1185">Reference proteome</keyword>
<reference evidence="3" key="1">
    <citation type="submission" date="2011-08" db="EMBL/GenBank/DDBJ databases">
        <authorList>
            <person name="Rombauts S."/>
        </authorList>
    </citation>
    <scope>NUCLEOTIDE SEQUENCE</scope>
    <source>
        <strain evidence="3">London</strain>
    </source>
</reference>
<evidence type="ECO:0000313" key="2">
    <source>
        <dbReference type="EnsemblMetazoa" id="tetur28g00990.1"/>
    </source>
</evidence>
<dbReference type="Pfam" id="PF12937">
    <property type="entry name" value="F-box-like"/>
    <property type="match status" value="1"/>
</dbReference>
<feature type="domain" description="F-box" evidence="1">
    <location>
        <begin position="1"/>
        <end position="48"/>
    </location>
</feature>
<dbReference type="SUPFAM" id="SSF81383">
    <property type="entry name" value="F-box domain"/>
    <property type="match status" value="1"/>
</dbReference>
<dbReference type="PROSITE" id="PS50181">
    <property type="entry name" value="FBOX"/>
    <property type="match status" value="1"/>
</dbReference>
<accession>T1KZB1</accession>
<dbReference type="Proteomes" id="UP000015104">
    <property type="component" value="Unassembled WGS sequence"/>
</dbReference>
<proteinExistence type="predicted"/>
<evidence type="ECO:0000259" key="1">
    <source>
        <dbReference type="PROSITE" id="PS50181"/>
    </source>
</evidence>
<dbReference type="Gene3D" id="1.20.1280.50">
    <property type="match status" value="1"/>
</dbReference>
<organism evidence="2 3">
    <name type="scientific">Tetranychus urticae</name>
    <name type="common">Two-spotted spider mite</name>
    <dbReference type="NCBI Taxonomy" id="32264"/>
    <lineage>
        <taxon>Eukaryota</taxon>
        <taxon>Metazoa</taxon>
        <taxon>Ecdysozoa</taxon>
        <taxon>Arthropoda</taxon>
        <taxon>Chelicerata</taxon>
        <taxon>Arachnida</taxon>
        <taxon>Acari</taxon>
        <taxon>Acariformes</taxon>
        <taxon>Trombidiformes</taxon>
        <taxon>Prostigmata</taxon>
        <taxon>Eleutherengona</taxon>
        <taxon>Raphignathae</taxon>
        <taxon>Tetranychoidea</taxon>
        <taxon>Tetranychidae</taxon>
        <taxon>Tetranychus</taxon>
    </lineage>
</organism>
<dbReference type="AlphaFoldDB" id="T1KZB1"/>
<dbReference type="InterPro" id="IPR001810">
    <property type="entry name" value="F-box_dom"/>
</dbReference>
<protein>
    <recommendedName>
        <fullName evidence="1">F-box domain-containing protein</fullName>
    </recommendedName>
</protein>
<dbReference type="InterPro" id="IPR036047">
    <property type="entry name" value="F-box-like_dom_sf"/>
</dbReference>
<name>T1KZB1_TETUR</name>
<sequence>MSMESMPDDCLLQIFNMIDDPLILFRCLRVCRRWYLLLSYRLGRVENLLDLYHIKCKPGVKSLCFVGKKRPLEEPILSAILKKTPKMKVVCVGFEYTEYDNYDVNWVQRSLDRLAQLESLKGLIITYLTRVRTVKIPENIEMLRTDDTYITTGFYPRVKQLLVDDTFFTRSINRFPSLERLNLLIDNHPSHWYQVARAYRYLFRKLKIIEIDTSYEECLSEVNHACQFICLCPKAESAHIKIAIDQTVHFTHFRHENLKNLVITYVDYELMGEYISNLFYLLKRFPNVKHLAIKYDTNFEAVVEIVPVLLDMRDITGVDATSAMYVHDYCQQKGRSIKFYFGYSDDSVVKRDWPELFNDNERDGQEFNFMKHLFLPDYRRTPFFLEPY</sequence>
<dbReference type="EnsemblMetazoa" id="tetur28g00990.1">
    <property type="protein sequence ID" value="tetur28g00990.1"/>
    <property type="gene ID" value="tetur28g00990"/>
</dbReference>
<dbReference type="HOGENOM" id="CLU_029073_0_0_1"/>
<reference evidence="2" key="2">
    <citation type="submission" date="2015-06" db="UniProtKB">
        <authorList>
            <consortium name="EnsemblMetazoa"/>
        </authorList>
    </citation>
    <scope>IDENTIFICATION</scope>
</reference>
<dbReference type="EMBL" id="CAEY01000737">
    <property type="status" value="NOT_ANNOTATED_CDS"/>
    <property type="molecule type" value="Genomic_DNA"/>
</dbReference>